<dbReference type="EMBL" id="QXQA01000006">
    <property type="protein sequence ID" value="RIX52634.1"/>
    <property type="molecule type" value="Genomic_DNA"/>
</dbReference>
<feature type="transmembrane region" description="Helical" evidence="1">
    <location>
        <begin position="244"/>
        <end position="262"/>
    </location>
</feature>
<feature type="transmembrane region" description="Helical" evidence="1">
    <location>
        <begin position="169"/>
        <end position="192"/>
    </location>
</feature>
<accession>A0A3A1UWI2</accession>
<dbReference type="InterPro" id="IPR049458">
    <property type="entry name" value="EpsG-like"/>
</dbReference>
<comment type="caution">
    <text evidence="2">The sequence shown here is derived from an EMBL/GenBank/DDBJ whole genome shotgun (WGS) entry which is preliminary data.</text>
</comment>
<feature type="transmembrane region" description="Helical" evidence="1">
    <location>
        <begin position="101"/>
        <end position="122"/>
    </location>
</feature>
<dbReference type="AlphaFoldDB" id="A0A3A1UWI2"/>
<feature type="transmembrane region" description="Helical" evidence="1">
    <location>
        <begin position="324"/>
        <end position="349"/>
    </location>
</feature>
<proteinExistence type="predicted"/>
<dbReference type="OrthoDB" id="1649543at2"/>
<keyword evidence="1" id="KW-1133">Transmembrane helix</keyword>
<sequence>MTILWASLVAVTFFGFMARYFSTPSPAAGYLPIQPNKLAAGLAAITLVLVAGLRNNIGDTFLYMHGYSVQPLNWQLVLERKDIGFNMLQMLLQQMTNDPQILIAVTALVTNVLIVCVFYQYSRMLEISLFVYITSGAFIVSMNGLRQYLAAAIVFAGTKFLVEGRWKPYMLLVLFAALFHQSALLMIPIYFVARRKAWTKGTMLYLAAAIIIVLGYNHFSEMLFSAIEDTQYGHYQEFQEGGANFMRVLISLIPLIIAFMGKDKLRELFPAGDVFVNLSIVSLILMIIATQNWIFARLTIYFNLYQLVLFGWLIKLFREKDQRFVYMAVVSLFFVYSFYENVVILGIRYSSDYLIWPF</sequence>
<evidence type="ECO:0000313" key="2">
    <source>
        <dbReference type="EMBL" id="RIX52634.1"/>
    </source>
</evidence>
<feature type="transmembrane region" description="Helical" evidence="1">
    <location>
        <begin position="129"/>
        <end position="149"/>
    </location>
</feature>
<feature type="transmembrane region" description="Helical" evidence="1">
    <location>
        <begin position="204"/>
        <end position="224"/>
    </location>
</feature>
<evidence type="ECO:0000313" key="3">
    <source>
        <dbReference type="Proteomes" id="UP000266482"/>
    </source>
</evidence>
<name>A0A3A1UWI2_9BACL</name>
<keyword evidence="3" id="KW-1185">Reference proteome</keyword>
<dbReference type="Proteomes" id="UP000266482">
    <property type="component" value="Unassembled WGS sequence"/>
</dbReference>
<dbReference type="RefSeq" id="WP_119599843.1">
    <property type="nucleotide sequence ID" value="NZ_QXQA01000006.1"/>
</dbReference>
<evidence type="ECO:0000256" key="1">
    <source>
        <dbReference type="SAM" id="Phobius"/>
    </source>
</evidence>
<protein>
    <submittedName>
        <fullName evidence="2">EpsG family protein</fullName>
    </submittedName>
</protein>
<feature type="transmembrane region" description="Helical" evidence="1">
    <location>
        <begin position="274"/>
        <end position="294"/>
    </location>
</feature>
<keyword evidence="1" id="KW-0472">Membrane</keyword>
<feature type="transmembrane region" description="Helical" evidence="1">
    <location>
        <begin position="300"/>
        <end position="317"/>
    </location>
</feature>
<dbReference type="Pfam" id="PF14897">
    <property type="entry name" value="EpsG"/>
    <property type="match status" value="1"/>
</dbReference>
<keyword evidence="1" id="KW-0812">Transmembrane</keyword>
<reference evidence="2 3" key="1">
    <citation type="submission" date="2018-09" db="EMBL/GenBank/DDBJ databases">
        <title>Paenibacillus aracenensis nov. sp. isolated from a cave in southern Spain.</title>
        <authorList>
            <person name="Jurado V."/>
            <person name="Gutierrez-Patricio S."/>
            <person name="Gonzalez-Pimentel J.L."/>
            <person name="Miller A.Z."/>
            <person name="Laiz L."/>
            <person name="Saiz-Jimenez C."/>
        </authorList>
    </citation>
    <scope>NUCLEOTIDE SEQUENCE [LARGE SCALE GENOMIC DNA]</scope>
    <source>
        <strain evidence="2 3">DSM 22867</strain>
    </source>
</reference>
<gene>
    <name evidence="2" type="ORF">D3P08_11485</name>
</gene>
<organism evidence="2 3">
    <name type="scientific">Paenibacillus nanensis</name>
    <dbReference type="NCBI Taxonomy" id="393251"/>
    <lineage>
        <taxon>Bacteria</taxon>
        <taxon>Bacillati</taxon>
        <taxon>Bacillota</taxon>
        <taxon>Bacilli</taxon>
        <taxon>Bacillales</taxon>
        <taxon>Paenibacillaceae</taxon>
        <taxon>Paenibacillus</taxon>
    </lineage>
</organism>